<reference evidence="13" key="1">
    <citation type="journal article" date="2009" name="PLoS Genet.">
        <title>Sequencing, mapping, and analysis of 27,455 maize full-length cDNAs.</title>
        <authorList>
            <person name="Soderlund C."/>
            <person name="Descour A."/>
            <person name="Kudrna D."/>
            <person name="Bomhoff M."/>
            <person name="Boyd L."/>
            <person name="Currie J."/>
            <person name="Angelova A."/>
            <person name="Collura K."/>
            <person name="Wissotski M."/>
            <person name="Ashley E."/>
            <person name="Morrow D."/>
            <person name="Fernandes J."/>
            <person name="Walbot V."/>
            <person name="Yu Y."/>
        </authorList>
    </citation>
    <scope>NUCLEOTIDE SEQUENCE</scope>
    <source>
        <strain evidence="13">B73</strain>
    </source>
</reference>
<evidence type="ECO:0000313" key="16">
    <source>
        <dbReference type="Proteomes" id="UP000007305"/>
    </source>
</evidence>
<reference evidence="15" key="4">
    <citation type="submission" date="2021-05" db="UniProtKB">
        <authorList>
            <consortium name="EnsemblPlants"/>
        </authorList>
    </citation>
    <scope>IDENTIFICATION</scope>
    <source>
        <strain evidence="15">cv. B73</strain>
    </source>
</reference>
<evidence type="ECO:0000256" key="4">
    <source>
        <dbReference type="ARBA" id="ARBA00022679"/>
    </source>
</evidence>
<organism evidence="13">
    <name type="scientific">Zea mays</name>
    <name type="common">Maize</name>
    <dbReference type="NCBI Taxonomy" id="4577"/>
    <lineage>
        <taxon>Eukaryota</taxon>
        <taxon>Viridiplantae</taxon>
        <taxon>Streptophyta</taxon>
        <taxon>Embryophyta</taxon>
        <taxon>Tracheophyta</taxon>
        <taxon>Spermatophyta</taxon>
        <taxon>Magnoliopsida</taxon>
        <taxon>Liliopsida</taxon>
        <taxon>Poales</taxon>
        <taxon>Poaceae</taxon>
        <taxon>PACMAD clade</taxon>
        <taxon>Panicoideae</taxon>
        <taxon>Andropogonodae</taxon>
        <taxon>Andropogoneae</taxon>
        <taxon>Tripsacinae</taxon>
        <taxon>Zea</taxon>
    </lineage>
</organism>
<dbReference type="UniPathway" id="UPA00322"/>
<comment type="pathway">
    <text evidence="7">Photosynthesis; C4 acid pathway.</text>
</comment>
<dbReference type="FunFam" id="3.90.1150.10:FF:000151">
    <property type="entry name" value="Alanine aminotransferase 2"/>
    <property type="match status" value="1"/>
</dbReference>
<keyword evidence="17" id="KW-1267">Proteomics identification</keyword>
<reference evidence="14 16" key="2">
    <citation type="submission" date="2015-12" db="EMBL/GenBank/DDBJ databases">
        <title>Update maize B73 reference genome by single molecule sequencing technologies.</title>
        <authorList>
            <consortium name="Maize Genome Sequencing Project"/>
            <person name="Ware D."/>
        </authorList>
    </citation>
    <scope>NUCLEOTIDE SEQUENCE [LARGE SCALE GENOMIC DNA]</scope>
    <source>
        <strain evidence="16">cv. B73</strain>
        <tissue evidence="14">Seedling</tissue>
    </source>
</reference>
<dbReference type="InterPro" id="IPR015424">
    <property type="entry name" value="PyrdxlP-dep_Trfase"/>
</dbReference>
<evidence type="ECO:0000256" key="11">
    <source>
        <dbReference type="ARBA" id="ARBA00074121"/>
    </source>
</evidence>
<evidence type="ECO:0000256" key="10">
    <source>
        <dbReference type="ARBA" id="ARBA00059319"/>
    </source>
</evidence>
<comment type="function">
    <text evidence="10">Transfer of C3 units between the cytosol of mesophyll and bundle sheath cells to maintain a nitrogen-carbon balance in the C4-dicarboxylic pathway.</text>
</comment>
<dbReference type="eggNOG" id="KOG0258">
    <property type="taxonomic scope" value="Eukaryota"/>
</dbReference>
<evidence type="ECO:0000256" key="8">
    <source>
        <dbReference type="ARBA" id="ARBA00025785"/>
    </source>
</evidence>
<protein>
    <recommendedName>
        <fullName evidence="11">Alanine aminotransferase 2</fullName>
        <ecNumber evidence="9">2.6.1.2</ecNumber>
    </recommendedName>
</protein>
<evidence type="ECO:0007829" key="17">
    <source>
        <dbReference type="PeptideAtlas" id="C0PEW8"/>
    </source>
</evidence>
<feature type="domain" description="Aminotransferase class I/classII large" evidence="12">
    <location>
        <begin position="110"/>
        <end position="471"/>
    </location>
</feature>
<comment type="subunit">
    <text evidence="2">Homodimer.</text>
</comment>
<dbReference type="GeneID" id="100280822"/>
<evidence type="ECO:0000256" key="9">
    <source>
        <dbReference type="ARBA" id="ARBA00026106"/>
    </source>
</evidence>
<dbReference type="Pfam" id="PF00155">
    <property type="entry name" value="Aminotran_1_2"/>
    <property type="match status" value="1"/>
</dbReference>
<keyword evidence="4 14" id="KW-0808">Transferase</keyword>
<dbReference type="EMBL" id="BT066837">
    <property type="protein sequence ID" value="ACN33734.1"/>
    <property type="molecule type" value="mRNA"/>
</dbReference>
<keyword evidence="5" id="KW-0663">Pyridoxal phosphate</keyword>
<dbReference type="Gene3D" id="1.10.287.1970">
    <property type="match status" value="1"/>
</dbReference>
<dbReference type="GO" id="GO:0004021">
    <property type="term" value="F:L-alanine:2-oxoglutarate aminotransferase activity"/>
    <property type="evidence" value="ECO:0000318"/>
    <property type="project" value="GO_Central"/>
</dbReference>
<dbReference type="FunFam" id="1.10.287.1970:FF:000001">
    <property type="entry name" value="Alanine aminotransferase 2"/>
    <property type="match status" value="1"/>
</dbReference>
<name>C0PEW8_MAIZE</name>
<dbReference type="Proteomes" id="UP000007305">
    <property type="component" value="Chromosome 7"/>
</dbReference>
<dbReference type="InterPro" id="IPR015422">
    <property type="entry name" value="PyrdxlP-dep_Trfase_small"/>
</dbReference>
<evidence type="ECO:0000259" key="12">
    <source>
        <dbReference type="Pfam" id="PF00155"/>
    </source>
</evidence>
<dbReference type="InterPro" id="IPR004839">
    <property type="entry name" value="Aminotransferase_I/II_large"/>
</dbReference>
<comment type="cofactor">
    <cofactor evidence="1">
        <name>pyridoxal 5'-phosphate</name>
        <dbReference type="ChEBI" id="CHEBI:597326"/>
    </cofactor>
</comment>
<dbReference type="FunFam" id="3.40.640.10:FF:000012">
    <property type="entry name" value="alanine aminotransferase 2"/>
    <property type="match status" value="1"/>
</dbReference>
<dbReference type="InterPro" id="IPR045088">
    <property type="entry name" value="ALAT1/2-like"/>
</dbReference>
<dbReference type="Gene3D" id="3.40.640.10">
    <property type="entry name" value="Type I PLP-dependent aspartate aminotransferase-like (Major domain)"/>
    <property type="match status" value="1"/>
</dbReference>
<dbReference type="RefSeq" id="NP_001340019.1">
    <property type="nucleotide sequence ID" value="NM_001353090.1"/>
</dbReference>
<comment type="similarity">
    <text evidence="8">Belongs to the class-I pyridoxal-phosphate-dependent aminotransferase family. Alanine aminotransferase subfamily.</text>
</comment>
<dbReference type="EC" id="2.6.1.2" evidence="9"/>
<dbReference type="ExpressionAtlas" id="C0PEW8">
    <property type="expression patterns" value="baseline and differential"/>
</dbReference>
<proteinExistence type="evidence at protein level"/>
<dbReference type="EMBL" id="CM007650">
    <property type="protein sequence ID" value="ONM55166.1"/>
    <property type="molecule type" value="Genomic_DNA"/>
</dbReference>
<keyword evidence="3 14" id="KW-0032">Aminotransferase</keyword>
<evidence type="ECO:0000256" key="1">
    <source>
        <dbReference type="ARBA" id="ARBA00001933"/>
    </source>
</evidence>
<evidence type="ECO:0000313" key="14">
    <source>
        <dbReference type="EMBL" id="ONM55166.1"/>
    </source>
</evidence>
<dbReference type="GO" id="GO:0030170">
    <property type="term" value="F:pyridoxal phosphate binding"/>
    <property type="evidence" value="ECO:0007669"/>
    <property type="project" value="InterPro"/>
</dbReference>
<dbReference type="IntAct" id="C0PEW8">
    <property type="interactions" value="16"/>
</dbReference>
<accession>C0PEW8</accession>
<keyword evidence="16" id="KW-1185">Reference proteome</keyword>
<comment type="pathway">
    <text evidence="6">Amino-acid degradation; L-alanine degradation via transaminase pathway; pyruvate from L-alanine: step 1/1.</text>
</comment>
<evidence type="ECO:0000256" key="5">
    <source>
        <dbReference type="ARBA" id="ARBA00022898"/>
    </source>
</evidence>
<dbReference type="FunCoup" id="C0PEW8">
    <property type="interactions" value="869"/>
</dbReference>
<dbReference type="GO" id="GO:0042853">
    <property type="term" value="P:L-alanine catabolic process"/>
    <property type="evidence" value="ECO:0007669"/>
    <property type="project" value="UniProtKB-UniPathway"/>
</dbReference>
<dbReference type="PANTHER" id="PTHR11751:SF440">
    <property type="entry name" value="ALANINE TRANSAMINASE"/>
    <property type="match status" value="1"/>
</dbReference>
<dbReference type="EnsemblPlants" id="Zm00001eb313780_T005">
    <property type="protein sequence ID" value="Zm00001eb313780_P005"/>
    <property type="gene ID" value="Zm00001eb313780"/>
</dbReference>
<dbReference type="UniPathway" id="UPA00528">
    <property type="reaction ID" value="UER00586"/>
</dbReference>
<dbReference type="CDD" id="cd00609">
    <property type="entry name" value="AAT_like"/>
    <property type="match status" value="1"/>
</dbReference>
<dbReference type="AlphaFoldDB" id="C0PEW8"/>
<evidence type="ECO:0000313" key="15">
    <source>
        <dbReference type="EnsemblPlants" id="Zm00001eb313780_P005"/>
    </source>
</evidence>
<dbReference type="PANTHER" id="PTHR11751">
    <property type="entry name" value="ALANINE AMINOTRANSFERASE"/>
    <property type="match status" value="1"/>
</dbReference>
<dbReference type="Gene3D" id="3.90.1150.10">
    <property type="entry name" value="Aspartate Aminotransferase, domain 1"/>
    <property type="match status" value="1"/>
</dbReference>
<reference evidence="15" key="3">
    <citation type="submission" date="2019-07" db="EMBL/GenBank/DDBJ databases">
        <authorList>
            <person name="Seetharam A."/>
            <person name="Woodhouse M."/>
            <person name="Cannon E."/>
        </authorList>
    </citation>
    <scope>NUCLEOTIDE SEQUENCE [LARGE SCALE GENOMIC DNA]</scope>
    <source>
        <strain evidence="15">cv. B73</strain>
    </source>
</reference>
<evidence type="ECO:0000256" key="6">
    <source>
        <dbReference type="ARBA" id="ARBA00025708"/>
    </source>
</evidence>
<evidence type="ECO:0000256" key="7">
    <source>
        <dbReference type="ARBA" id="ARBA00025709"/>
    </source>
</evidence>
<evidence type="ECO:0000256" key="3">
    <source>
        <dbReference type="ARBA" id="ARBA00022576"/>
    </source>
</evidence>
<sequence>MSYNKAPSITAETINPRVKIIRYAPCGEIVKHAARLEQEIEENPASIPFQEIIYCNLGNPQVLGQPPLTFFREVLSLCDNPALMDRDEARALFSPCSIRRARRILNSIPSKDTGGYTDCRGIKCLRQVVADGITARDGFPSTADDIFLTDGATSAINLMMQILIRSHEDGILSPLPEYPLYSASIILHGGTMVPYNLTEDNGWGLEIFEVKRCLEEARSAGLTVRAMVVINPGNPTGQVLSVTNQEEIVEFCRKEGLVILADEVYQENIYAENKKFHSFKKVARSLAYDENDLTLVSLHSVSMSYGESGRRGGYMEVSGVAANVKDQIYKVASLTLCPNIAGQILVSLAMDPPKLGDESFESFDKEKEQIRSSFCKRAKTLEKAFSGLEGVTCNKLEGALYLFPRLHLPSAAIRAADFEGVSPDIFYAHRLLDATGIAVVPGSGFHQASGTIHIRCTILPDERKIEAMVARLRAFHKAFMNEFRGSQQVMNDLRR</sequence>
<dbReference type="SMR" id="C0PEW8"/>
<dbReference type="OrthoDB" id="1732682at2759"/>
<dbReference type="KEGG" id="zma:100280822"/>
<gene>
    <name evidence="15" type="primary">LOC100280822</name>
    <name evidence="14" type="ORF">ZEAMMB73_Zm00001d020590</name>
</gene>
<dbReference type="Gramene" id="Zm00001eb313780_T005">
    <property type="protein sequence ID" value="Zm00001eb313780_P005"/>
    <property type="gene ID" value="Zm00001eb313780"/>
</dbReference>
<dbReference type="STRING" id="4577.C0PEW8"/>
<evidence type="ECO:0000313" key="13">
    <source>
        <dbReference type="EMBL" id="ACN33734.1"/>
    </source>
</evidence>
<dbReference type="SUPFAM" id="SSF53383">
    <property type="entry name" value="PLP-dependent transferases"/>
    <property type="match status" value="1"/>
</dbReference>
<dbReference type="PaxDb" id="4577-GRMZM2G117230_P01"/>
<evidence type="ECO:0000256" key="2">
    <source>
        <dbReference type="ARBA" id="ARBA00011738"/>
    </source>
</evidence>
<dbReference type="InterPro" id="IPR015421">
    <property type="entry name" value="PyrdxlP-dep_Trfase_major"/>
</dbReference>